<dbReference type="InterPro" id="IPR036709">
    <property type="entry name" value="Autotransporte_beta_dom_sf"/>
</dbReference>
<protein>
    <submittedName>
        <fullName evidence="2">Autotransporter domain-containing protein</fullName>
    </submittedName>
</protein>
<dbReference type="SMART" id="SM00869">
    <property type="entry name" value="Autotransporter"/>
    <property type="match status" value="1"/>
</dbReference>
<organism evidence="2 3">
    <name type="scientific">Jiella pacifica</name>
    <dbReference type="NCBI Taxonomy" id="2696469"/>
    <lineage>
        <taxon>Bacteria</taxon>
        <taxon>Pseudomonadati</taxon>
        <taxon>Pseudomonadota</taxon>
        <taxon>Alphaproteobacteria</taxon>
        <taxon>Hyphomicrobiales</taxon>
        <taxon>Aurantimonadaceae</taxon>
        <taxon>Jiella</taxon>
    </lineage>
</organism>
<dbReference type="NCBIfam" id="TIGR01414">
    <property type="entry name" value="autotrans_barl"/>
    <property type="match status" value="1"/>
</dbReference>
<reference evidence="2 3" key="1">
    <citation type="submission" date="2020-01" db="EMBL/GenBank/DDBJ databases">
        <title>Jiella pacifica sp. nov.</title>
        <authorList>
            <person name="Xue Z."/>
            <person name="Zhu S."/>
            <person name="Chen J."/>
            <person name="Yang J."/>
        </authorList>
    </citation>
    <scope>NUCLEOTIDE SEQUENCE [LARGE SCALE GENOMIC DNA]</scope>
    <source>
        <strain evidence="2 3">40Bstr34</strain>
    </source>
</reference>
<dbReference type="InterPro" id="IPR005546">
    <property type="entry name" value="Autotransporte_beta"/>
</dbReference>
<evidence type="ECO:0000313" key="2">
    <source>
        <dbReference type="EMBL" id="NDW07745.1"/>
    </source>
</evidence>
<gene>
    <name evidence="2" type="ORF">GTK09_25370</name>
</gene>
<evidence type="ECO:0000313" key="3">
    <source>
        <dbReference type="Proteomes" id="UP000469011"/>
    </source>
</evidence>
<proteinExistence type="predicted"/>
<dbReference type="SUPFAM" id="SSF103515">
    <property type="entry name" value="Autotransporter"/>
    <property type="match status" value="1"/>
</dbReference>
<sequence>MQPDPILQKRATETLGRRGLSRARSLRLPTLRPAAGAALLALALFGVHRADADGLADDVKSFAGSSLARQNDLALRLTGGQTDNLKTHLEGLRGDACGPVAVRLSLGQTDATEAWQSLIAAEDNPARSKTLQTASKTERCANAGRAWTGGALTLATDAPDASGRDFERVETNLSAGLDARIAADLALGVAVGGSNGDTIESEGRTRGRAALGSISAYASYHPSRSSFAEAAIGAGRLKVTDRVVGASGGLSGEAGDAGLGGFATVSVGRLEEIGNLKVSPYLKASGQVVRFSETRQRIGVADYRIAARYATRLNGTVGVDASMPLRRLPDWIAVEPKAGVEVGYSFDHRTAASLAPSSGGSAEAVAGSMSMGRTLRFDVGTNVKLFDEWSLDLDVESQPIAEGRPKTLRLSSSWNF</sequence>
<name>A0A6N9TBY8_9HYPH</name>
<accession>A0A6N9TBY8</accession>
<dbReference type="AlphaFoldDB" id="A0A6N9TBY8"/>
<dbReference type="GO" id="GO:0019867">
    <property type="term" value="C:outer membrane"/>
    <property type="evidence" value="ECO:0007669"/>
    <property type="project" value="InterPro"/>
</dbReference>
<dbReference type="EMBL" id="JAAAMG010000037">
    <property type="protein sequence ID" value="NDW07745.1"/>
    <property type="molecule type" value="Genomic_DNA"/>
</dbReference>
<comment type="caution">
    <text evidence="2">The sequence shown here is derived from an EMBL/GenBank/DDBJ whole genome shotgun (WGS) entry which is preliminary data.</text>
</comment>
<dbReference type="RefSeq" id="WP_163466202.1">
    <property type="nucleotide sequence ID" value="NZ_JAAAMG010000037.1"/>
</dbReference>
<dbReference type="PROSITE" id="PS51208">
    <property type="entry name" value="AUTOTRANSPORTER"/>
    <property type="match status" value="1"/>
</dbReference>
<dbReference type="Pfam" id="PF03797">
    <property type="entry name" value="Autotransporter"/>
    <property type="match status" value="1"/>
</dbReference>
<keyword evidence="3" id="KW-1185">Reference proteome</keyword>
<dbReference type="Proteomes" id="UP000469011">
    <property type="component" value="Unassembled WGS sequence"/>
</dbReference>
<dbReference type="InterPro" id="IPR006315">
    <property type="entry name" value="OM_autotransptr_brl_dom"/>
</dbReference>
<feature type="domain" description="Autotransporter" evidence="1">
    <location>
        <begin position="139"/>
        <end position="416"/>
    </location>
</feature>
<evidence type="ECO:0000259" key="1">
    <source>
        <dbReference type="PROSITE" id="PS51208"/>
    </source>
</evidence>
<dbReference type="Gene3D" id="2.40.128.130">
    <property type="entry name" value="Autotransporter beta-domain"/>
    <property type="match status" value="1"/>
</dbReference>